<dbReference type="GO" id="GO:0003677">
    <property type="term" value="F:DNA binding"/>
    <property type="evidence" value="ECO:0007669"/>
    <property type="project" value="InterPro"/>
</dbReference>
<dbReference type="OrthoDB" id="2288112at2759"/>
<dbReference type="InterPro" id="IPR036397">
    <property type="entry name" value="RNaseH_sf"/>
</dbReference>
<dbReference type="EMBL" id="AVOT02118993">
    <property type="protein sequence ID" value="MBW0584762.1"/>
    <property type="molecule type" value="Genomic_DNA"/>
</dbReference>
<evidence type="ECO:0000313" key="2">
    <source>
        <dbReference type="EMBL" id="MBW0584762.1"/>
    </source>
</evidence>
<feature type="domain" description="Transposase Tc1-like" evidence="1">
    <location>
        <begin position="5"/>
        <end position="47"/>
    </location>
</feature>
<organism evidence="2 3">
    <name type="scientific">Austropuccinia psidii MF-1</name>
    <dbReference type="NCBI Taxonomy" id="1389203"/>
    <lineage>
        <taxon>Eukaryota</taxon>
        <taxon>Fungi</taxon>
        <taxon>Dikarya</taxon>
        <taxon>Basidiomycota</taxon>
        <taxon>Pucciniomycotina</taxon>
        <taxon>Pucciniomycetes</taxon>
        <taxon>Pucciniales</taxon>
        <taxon>Sphaerophragmiaceae</taxon>
        <taxon>Austropuccinia</taxon>
    </lineage>
</organism>
<dbReference type="Gene3D" id="3.30.420.10">
    <property type="entry name" value="Ribonuclease H-like superfamily/Ribonuclease H"/>
    <property type="match status" value="1"/>
</dbReference>
<keyword evidence="3" id="KW-1185">Reference proteome</keyword>
<dbReference type="AlphaFoldDB" id="A0A9Q3KS48"/>
<accession>A0A9Q3KS48</accession>
<sequence length="92" mass="11046">MTSLVSTQTIQREIHKLGKHSQIAPKKPYLRPQNFQRRLAFTQAHRHWTINEWAKVIWTDESAFKLGKWVDQVRVWRMASKKWLLENVALNH</sequence>
<protein>
    <recommendedName>
        <fullName evidence="1">Transposase Tc1-like domain-containing protein</fullName>
    </recommendedName>
</protein>
<dbReference type="InterPro" id="IPR002492">
    <property type="entry name" value="Transposase_Tc1-like"/>
</dbReference>
<proteinExistence type="predicted"/>
<gene>
    <name evidence="2" type="ORF">O181_124477</name>
</gene>
<dbReference type="Pfam" id="PF01498">
    <property type="entry name" value="HTH_Tnp_Tc3_2"/>
    <property type="match status" value="1"/>
</dbReference>
<name>A0A9Q3KS48_9BASI</name>
<evidence type="ECO:0000259" key="1">
    <source>
        <dbReference type="Pfam" id="PF01498"/>
    </source>
</evidence>
<evidence type="ECO:0000313" key="3">
    <source>
        <dbReference type="Proteomes" id="UP000765509"/>
    </source>
</evidence>
<reference evidence="2" key="1">
    <citation type="submission" date="2021-03" db="EMBL/GenBank/DDBJ databases">
        <title>Draft genome sequence of rust myrtle Austropuccinia psidii MF-1, a brazilian biotype.</title>
        <authorList>
            <person name="Quecine M.C."/>
            <person name="Pachon D.M.R."/>
            <person name="Bonatelli M.L."/>
            <person name="Correr F.H."/>
            <person name="Franceschini L.M."/>
            <person name="Leite T.F."/>
            <person name="Margarido G.R.A."/>
            <person name="Almeida C.A."/>
            <person name="Ferrarezi J.A."/>
            <person name="Labate C.A."/>
        </authorList>
    </citation>
    <scope>NUCLEOTIDE SEQUENCE</scope>
    <source>
        <strain evidence="2">MF-1</strain>
    </source>
</reference>
<dbReference type="GO" id="GO:0006313">
    <property type="term" value="P:DNA transposition"/>
    <property type="evidence" value="ECO:0007669"/>
    <property type="project" value="InterPro"/>
</dbReference>
<comment type="caution">
    <text evidence="2">The sequence shown here is derived from an EMBL/GenBank/DDBJ whole genome shotgun (WGS) entry which is preliminary data.</text>
</comment>
<dbReference type="GO" id="GO:0015074">
    <property type="term" value="P:DNA integration"/>
    <property type="evidence" value="ECO:0007669"/>
    <property type="project" value="InterPro"/>
</dbReference>
<dbReference type="Proteomes" id="UP000765509">
    <property type="component" value="Unassembled WGS sequence"/>
</dbReference>